<evidence type="ECO:0000313" key="1">
    <source>
        <dbReference type="EMBL" id="KKL60182.1"/>
    </source>
</evidence>
<gene>
    <name evidence="1" type="ORF">LCGC14_2207890</name>
</gene>
<proteinExistence type="predicted"/>
<comment type="caution">
    <text evidence="1">The sequence shown here is derived from an EMBL/GenBank/DDBJ whole genome shotgun (WGS) entry which is preliminary data.</text>
</comment>
<protein>
    <submittedName>
        <fullName evidence="1">Uncharacterized protein</fullName>
    </submittedName>
</protein>
<dbReference type="EMBL" id="LAZR01029238">
    <property type="protein sequence ID" value="KKL60182.1"/>
    <property type="molecule type" value="Genomic_DNA"/>
</dbReference>
<sequence>MKEHIESMKLIGRLADALLAQQTRIELLNKAMLNFIPDEDRRGNQLIQ</sequence>
<accession>A0A0F9GAJ1</accession>
<name>A0A0F9GAJ1_9ZZZZ</name>
<dbReference type="AlphaFoldDB" id="A0A0F9GAJ1"/>
<organism evidence="1">
    <name type="scientific">marine sediment metagenome</name>
    <dbReference type="NCBI Taxonomy" id="412755"/>
    <lineage>
        <taxon>unclassified sequences</taxon>
        <taxon>metagenomes</taxon>
        <taxon>ecological metagenomes</taxon>
    </lineage>
</organism>
<reference evidence="1" key="1">
    <citation type="journal article" date="2015" name="Nature">
        <title>Complex archaea that bridge the gap between prokaryotes and eukaryotes.</title>
        <authorList>
            <person name="Spang A."/>
            <person name="Saw J.H."/>
            <person name="Jorgensen S.L."/>
            <person name="Zaremba-Niedzwiedzka K."/>
            <person name="Martijn J."/>
            <person name="Lind A.E."/>
            <person name="van Eijk R."/>
            <person name="Schleper C."/>
            <person name="Guy L."/>
            <person name="Ettema T.J."/>
        </authorList>
    </citation>
    <scope>NUCLEOTIDE SEQUENCE</scope>
</reference>